<evidence type="ECO:0008006" key="3">
    <source>
        <dbReference type="Google" id="ProtNLM"/>
    </source>
</evidence>
<proteinExistence type="predicted"/>
<dbReference type="Proteomes" id="UP000276133">
    <property type="component" value="Unassembled WGS sequence"/>
</dbReference>
<dbReference type="InterPro" id="IPR013083">
    <property type="entry name" value="Znf_RING/FYVE/PHD"/>
</dbReference>
<gene>
    <name evidence="1" type="ORF">BpHYR1_001639</name>
</gene>
<evidence type="ECO:0000313" key="1">
    <source>
        <dbReference type="EMBL" id="RNA02175.1"/>
    </source>
</evidence>
<name>A0A3M7PTT7_BRAPC</name>
<dbReference type="OrthoDB" id="252722at2759"/>
<sequence>MDQLFNCQNCSSQFNTVKNIPKVLPCSDLVCLQCLNQKVNTSLSDITYECLICQKTVHLTDPIQLPDNKLLMHFYDTKIIHPDSLTSLHFDQKHEELTVNKHYDQVINNIDIKTELLILQLNNLRDSFIDRVNALRNQSLSQVDQLSVKESEKNFFSSQEVSKKSILNLEMVNSHSHLQANLYSLKENFLIFEDLTDKCLLGHVMNRCVNKNYFKIKNLVSNLKNNSTLRIDLKSEDNLAEGSIRQYLLPLSRNKIVKIYFSLKRDLTMDLFDQSGKLVKRVKALDNISSFPIVCSFGKHICISATGNVPNQDTFFSRFSHLILFDWDLNCVKNTQKTSMIESLYMNEKNLFLMYSHRSTDICEILDYNLDQIDSFGQQINPDNQFYFEKNDNIYRSSQRELSFPKVFGCSNEHVYMYNKFQMIRMCRLTGISEKMIEMNGEPSNFIFDHQKNIIKTSGMAKLISFYNFDEDISITSAFSFQFDEVFISSDDYLVFCDSNKEFLNFM</sequence>
<organism evidence="1 2">
    <name type="scientific">Brachionus plicatilis</name>
    <name type="common">Marine rotifer</name>
    <name type="synonym">Brachionus muelleri</name>
    <dbReference type="NCBI Taxonomy" id="10195"/>
    <lineage>
        <taxon>Eukaryota</taxon>
        <taxon>Metazoa</taxon>
        <taxon>Spiralia</taxon>
        <taxon>Gnathifera</taxon>
        <taxon>Rotifera</taxon>
        <taxon>Eurotatoria</taxon>
        <taxon>Monogononta</taxon>
        <taxon>Pseudotrocha</taxon>
        <taxon>Ploima</taxon>
        <taxon>Brachionidae</taxon>
        <taxon>Brachionus</taxon>
    </lineage>
</organism>
<dbReference type="AlphaFoldDB" id="A0A3M7PTT7"/>
<accession>A0A3M7PTT7</accession>
<keyword evidence="2" id="KW-1185">Reference proteome</keyword>
<dbReference type="Gene3D" id="3.30.40.10">
    <property type="entry name" value="Zinc/RING finger domain, C3HC4 (zinc finger)"/>
    <property type="match status" value="1"/>
</dbReference>
<dbReference type="EMBL" id="REGN01009017">
    <property type="protein sequence ID" value="RNA02175.1"/>
    <property type="molecule type" value="Genomic_DNA"/>
</dbReference>
<reference evidence="1 2" key="1">
    <citation type="journal article" date="2018" name="Sci. Rep.">
        <title>Genomic signatures of local adaptation to the degree of environmental predictability in rotifers.</title>
        <authorList>
            <person name="Franch-Gras L."/>
            <person name="Hahn C."/>
            <person name="Garcia-Roger E.M."/>
            <person name="Carmona M.J."/>
            <person name="Serra M."/>
            <person name="Gomez A."/>
        </authorList>
    </citation>
    <scope>NUCLEOTIDE SEQUENCE [LARGE SCALE GENOMIC DNA]</scope>
    <source>
        <strain evidence="1">HYR1</strain>
    </source>
</reference>
<comment type="caution">
    <text evidence="1">The sequence shown here is derived from an EMBL/GenBank/DDBJ whole genome shotgun (WGS) entry which is preliminary data.</text>
</comment>
<evidence type="ECO:0000313" key="2">
    <source>
        <dbReference type="Proteomes" id="UP000276133"/>
    </source>
</evidence>
<protein>
    <recommendedName>
        <fullName evidence="3">RING-type domain-containing protein</fullName>
    </recommendedName>
</protein>